<comment type="pathway">
    <text evidence="2 6">Cofactor biosynthesis; molybdopterin biosynthesis.</text>
</comment>
<dbReference type="OrthoDB" id="9804758at2"/>
<dbReference type="EC" id="2.10.1.1" evidence="6"/>
<keyword evidence="6" id="KW-0500">Molybdenum</keyword>
<evidence type="ECO:0000256" key="6">
    <source>
        <dbReference type="RuleBase" id="RU365090"/>
    </source>
</evidence>
<dbReference type="InterPro" id="IPR005110">
    <property type="entry name" value="MoeA_linker/N"/>
</dbReference>
<dbReference type="PANTHER" id="PTHR10192:SF5">
    <property type="entry name" value="GEPHYRIN"/>
    <property type="match status" value="1"/>
</dbReference>
<dbReference type="Pfam" id="PF03454">
    <property type="entry name" value="MoeA_C"/>
    <property type="match status" value="1"/>
</dbReference>
<dbReference type="InterPro" id="IPR036688">
    <property type="entry name" value="MoeA_C_domain_IV_sf"/>
</dbReference>
<keyword evidence="9" id="KW-1185">Reference proteome</keyword>
<dbReference type="PANTHER" id="PTHR10192">
    <property type="entry name" value="MOLYBDOPTERIN BIOSYNTHESIS PROTEIN"/>
    <property type="match status" value="1"/>
</dbReference>
<comment type="similarity">
    <text evidence="3 6">Belongs to the MoeA family.</text>
</comment>
<dbReference type="RefSeq" id="WP_093322863.1">
    <property type="nucleotide sequence ID" value="NZ_FOAF01000001.1"/>
</dbReference>
<evidence type="ECO:0000256" key="3">
    <source>
        <dbReference type="ARBA" id="ARBA00010763"/>
    </source>
</evidence>
<dbReference type="NCBIfam" id="TIGR00177">
    <property type="entry name" value="molyb_syn"/>
    <property type="match status" value="1"/>
</dbReference>
<dbReference type="GO" id="GO:0006777">
    <property type="term" value="P:Mo-molybdopterin cofactor biosynthetic process"/>
    <property type="evidence" value="ECO:0007669"/>
    <property type="project" value="UniProtKB-UniRule"/>
</dbReference>
<dbReference type="Pfam" id="PF00994">
    <property type="entry name" value="MoCF_biosynth"/>
    <property type="match status" value="1"/>
</dbReference>
<dbReference type="Gene3D" id="2.170.190.11">
    <property type="entry name" value="Molybdopterin biosynthesis moea protein, domain 3"/>
    <property type="match status" value="1"/>
</dbReference>
<dbReference type="UniPathway" id="UPA00344"/>
<accession>A0A1H7MC99</accession>
<dbReference type="SUPFAM" id="SSF63882">
    <property type="entry name" value="MoeA N-terminal region -like"/>
    <property type="match status" value="1"/>
</dbReference>
<dbReference type="InterPro" id="IPR005111">
    <property type="entry name" value="MoeA_C_domain_IV"/>
</dbReference>
<dbReference type="AlphaFoldDB" id="A0A1H7MC99"/>
<keyword evidence="6" id="KW-0479">Metal-binding</keyword>
<dbReference type="InterPro" id="IPR038987">
    <property type="entry name" value="MoeA-like"/>
</dbReference>
<sequence>MITVTEAKEIIQKQVFNEKIVKTAVFEAVNKVLAEDVYAMVDIPAFNQSSMDGYAFAFNEGIRNQPLKVVEEVPAGKQEHLRIEDGTAARIFTGAALPQDTDTVVMQELATLNGVELTVLDKNLVKGQNVRVRGAEIAEGELALRKGSYLSPATIGFLSAIGIVEVTTFASPVVSIIITGDELQMPGEKLLHGQVYEASSSMLRAALFQMGVRDVIIYYAKDTLADTTMVLDKALASSDLVLLTGGVSVGDYDFVVKAAELCGIEQLFHRLKQRPGKPLFFGRKGDKPVFGLPGNPSSVLTCFYEYVWTVLRRLAGQEDKLRCLKAPLSNSYTKTNQLTHFLKGIYKSGKVDILAGQESFRLRSFAEANCLVVLGEMKSYERDELVEIHLIPLYG</sequence>
<evidence type="ECO:0000256" key="4">
    <source>
        <dbReference type="ARBA" id="ARBA00023150"/>
    </source>
</evidence>
<evidence type="ECO:0000259" key="7">
    <source>
        <dbReference type="SMART" id="SM00852"/>
    </source>
</evidence>
<proteinExistence type="inferred from homology"/>
<name>A0A1H7MC99_OLID1</name>
<dbReference type="Gene3D" id="3.90.105.10">
    <property type="entry name" value="Molybdopterin biosynthesis moea protein, domain 2"/>
    <property type="match status" value="1"/>
</dbReference>
<dbReference type="CDD" id="cd00887">
    <property type="entry name" value="MoeA"/>
    <property type="match status" value="1"/>
</dbReference>
<keyword evidence="4 6" id="KW-0501">Molybdenum cofactor biosynthesis</keyword>
<dbReference type="SUPFAM" id="SSF53218">
    <property type="entry name" value="Molybdenum cofactor biosynthesis proteins"/>
    <property type="match status" value="1"/>
</dbReference>
<protein>
    <recommendedName>
        <fullName evidence="6">Molybdopterin molybdenumtransferase</fullName>
        <ecNumber evidence="6">2.10.1.1</ecNumber>
    </recommendedName>
</protein>
<organism evidence="8 9">
    <name type="scientific">Olivibacter domesticus</name>
    <name type="common">Pseudosphingobacterium domesticum</name>
    <dbReference type="NCBI Taxonomy" id="407022"/>
    <lineage>
        <taxon>Bacteria</taxon>
        <taxon>Pseudomonadati</taxon>
        <taxon>Bacteroidota</taxon>
        <taxon>Sphingobacteriia</taxon>
        <taxon>Sphingobacteriales</taxon>
        <taxon>Sphingobacteriaceae</taxon>
        <taxon>Olivibacter</taxon>
    </lineage>
</organism>
<dbReference type="EMBL" id="FOAF01000001">
    <property type="protein sequence ID" value="SEL08960.1"/>
    <property type="molecule type" value="Genomic_DNA"/>
</dbReference>
<dbReference type="InterPro" id="IPR036425">
    <property type="entry name" value="MoaB/Mog-like_dom_sf"/>
</dbReference>
<evidence type="ECO:0000256" key="2">
    <source>
        <dbReference type="ARBA" id="ARBA00005046"/>
    </source>
</evidence>
<dbReference type="Pfam" id="PF03453">
    <property type="entry name" value="MoeA_N"/>
    <property type="match status" value="1"/>
</dbReference>
<dbReference type="Gene3D" id="2.40.340.10">
    <property type="entry name" value="MoeA, C-terminal, domain IV"/>
    <property type="match status" value="1"/>
</dbReference>
<keyword evidence="6 8" id="KW-0808">Transferase</keyword>
<dbReference type="SMART" id="SM00852">
    <property type="entry name" value="MoCF_biosynth"/>
    <property type="match status" value="1"/>
</dbReference>
<dbReference type="GO" id="GO:0061599">
    <property type="term" value="F:molybdopterin molybdotransferase activity"/>
    <property type="evidence" value="ECO:0007669"/>
    <property type="project" value="UniProtKB-UniRule"/>
</dbReference>
<evidence type="ECO:0000256" key="5">
    <source>
        <dbReference type="ARBA" id="ARBA00047317"/>
    </source>
</evidence>
<keyword evidence="6" id="KW-0460">Magnesium</keyword>
<feature type="domain" description="MoaB/Mog" evidence="7">
    <location>
        <begin position="175"/>
        <end position="313"/>
    </location>
</feature>
<dbReference type="Gene3D" id="3.40.980.10">
    <property type="entry name" value="MoaB/Mog-like domain"/>
    <property type="match status" value="1"/>
</dbReference>
<reference evidence="9" key="1">
    <citation type="submission" date="2016-10" db="EMBL/GenBank/DDBJ databases">
        <authorList>
            <person name="Varghese N."/>
            <person name="Submissions S."/>
        </authorList>
    </citation>
    <scope>NUCLEOTIDE SEQUENCE [LARGE SCALE GENOMIC DNA]</scope>
    <source>
        <strain evidence="9">DSM 18733</strain>
    </source>
</reference>
<evidence type="ECO:0000313" key="8">
    <source>
        <dbReference type="EMBL" id="SEL08960.1"/>
    </source>
</evidence>
<dbReference type="STRING" id="407022.SAMN05661044_01953"/>
<gene>
    <name evidence="8" type="ORF">SAMN05661044_01953</name>
</gene>
<evidence type="ECO:0000256" key="1">
    <source>
        <dbReference type="ARBA" id="ARBA00002901"/>
    </source>
</evidence>
<dbReference type="GO" id="GO:0005829">
    <property type="term" value="C:cytosol"/>
    <property type="evidence" value="ECO:0007669"/>
    <property type="project" value="TreeGrafter"/>
</dbReference>
<dbReference type="InterPro" id="IPR001453">
    <property type="entry name" value="MoaB/Mog_dom"/>
</dbReference>
<dbReference type="InterPro" id="IPR036135">
    <property type="entry name" value="MoeA_linker/N_sf"/>
</dbReference>
<dbReference type="Proteomes" id="UP000199421">
    <property type="component" value="Unassembled WGS sequence"/>
</dbReference>
<dbReference type="SUPFAM" id="SSF63867">
    <property type="entry name" value="MoeA C-terminal domain-like"/>
    <property type="match status" value="1"/>
</dbReference>
<comment type="function">
    <text evidence="1 6">Catalyzes the insertion of molybdate into adenylated molybdopterin with the concomitant release of AMP.</text>
</comment>
<dbReference type="GO" id="GO:0046872">
    <property type="term" value="F:metal ion binding"/>
    <property type="evidence" value="ECO:0007669"/>
    <property type="project" value="UniProtKB-UniRule"/>
</dbReference>
<comment type="cofactor">
    <cofactor evidence="6">
        <name>Mg(2+)</name>
        <dbReference type="ChEBI" id="CHEBI:18420"/>
    </cofactor>
</comment>
<comment type="catalytic activity">
    <reaction evidence="5">
        <text>adenylyl-molybdopterin + molybdate = Mo-molybdopterin + AMP + H(+)</text>
        <dbReference type="Rhea" id="RHEA:35047"/>
        <dbReference type="ChEBI" id="CHEBI:15378"/>
        <dbReference type="ChEBI" id="CHEBI:36264"/>
        <dbReference type="ChEBI" id="CHEBI:62727"/>
        <dbReference type="ChEBI" id="CHEBI:71302"/>
        <dbReference type="ChEBI" id="CHEBI:456215"/>
        <dbReference type="EC" id="2.10.1.1"/>
    </reaction>
</comment>
<evidence type="ECO:0000313" key="9">
    <source>
        <dbReference type="Proteomes" id="UP000199421"/>
    </source>
</evidence>